<protein>
    <submittedName>
        <fullName evidence="1">Uncharacterized protein</fullName>
    </submittedName>
</protein>
<name>A0ABY4IFY7_9MICO</name>
<dbReference type="SUPFAM" id="SSF53756">
    <property type="entry name" value="UDP-Glycosyltransferase/glycogen phosphorylase"/>
    <property type="match status" value="1"/>
</dbReference>
<dbReference type="RefSeq" id="WP_247981494.1">
    <property type="nucleotide sequence ID" value="NZ_CP078076.1"/>
</dbReference>
<evidence type="ECO:0000313" key="1">
    <source>
        <dbReference type="EMBL" id="UPL11686.1"/>
    </source>
</evidence>
<organism evidence="1 2">
    <name type="scientific">Microbacterium sufflavum</name>
    <dbReference type="NCBI Taxonomy" id="2851649"/>
    <lineage>
        <taxon>Bacteria</taxon>
        <taxon>Bacillati</taxon>
        <taxon>Actinomycetota</taxon>
        <taxon>Actinomycetes</taxon>
        <taxon>Micrococcales</taxon>
        <taxon>Microbacteriaceae</taxon>
        <taxon>Microbacterium</taxon>
    </lineage>
</organism>
<dbReference type="EMBL" id="CP078076">
    <property type="protein sequence ID" value="UPL11686.1"/>
    <property type="molecule type" value="Genomic_DNA"/>
</dbReference>
<sequence>MNRNRLPRWVNATIDRIADSPTSPLGRIAARRYGKPVPAAVGTTAFDDRPVRVLIAPVNYSGQAFAWSRALERRSPRISARTMAIEVPGGFDYPSDLLVPIPTYHNDTAWQRDQFAAATTATHVLIEAEEPPFGRLLGRSVAAQAAALGTRGVDVAYLAHGTDVRLPSRHMRDHPWSHYADPEIYAARDEVVAARNIAFLERSGRPVFVSTPDLREDLPTARWLPVAVDVARWERPRTARTPGARLRVAHAPSVSVIKGTHLIRDTLERLQAEGVIELDLIQGVPTAQMPDRFAAADVVIDQLRIGSYGVAACEALASGCIVVGHLSERVRATVREETGLEPPIVEATPDTIEGVLRELAAHDGLDALRATGDTFVRAVHDGRRSAAVLDEAWLHATAPDPHEEDTDASPR</sequence>
<dbReference type="Gene3D" id="3.40.50.2000">
    <property type="entry name" value="Glycogen Phosphorylase B"/>
    <property type="match status" value="1"/>
</dbReference>
<dbReference type="Proteomes" id="UP000831467">
    <property type="component" value="Chromosome"/>
</dbReference>
<accession>A0ABY4IFY7</accession>
<proteinExistence type="predicted"/>
<reference evidence="1 2" key="1">
    <citation type="submission" date="2021-06" db="EMBL/GenBank/DDBJ databases">
        <title>Genome-based taxonomic framework of Microbacterium strains isolated from marine environment, the description of four new species and reclassification of four preexisting species.</title>
        <authorList>
            <person name="Lee S.D."/>
            <person name="Kim S.-M."/>
            <person name="Byeon Y.-S."/>
            <person name="Yang H.L."/>
            <person name="Kim I.S."/>
        </authorList>
    </citation>
    <scope>NUCLEOTIDE SEQUENCE [LARGE SCALE GENOMIC DNA]</scope>
    <source>
        <strain evidence="1 2">SSW1-51</strain>
    </source>
</reference>
<evidence type="ECO:0000313" key="2">
    <source>
        <dbReference type="Proteomes" id="UP000831467"/>
    </source>
</evidence>
<keyword evidence="2" id="KW-1185">Reference proteome</keyword>
<gene>
    <name evidence="1" type="ORF">KV394_11430</name>
</gene>